<dbReference type="PANTHER" id="PTHR46580">
    <property type="entry name" value="SENSOR KINASE-RELATED"/>
    <property type="match status" value="1"/>
</dbReference>
<dbReference type="InterPro" id="IPR028994">
    <property type="entry name" value="Integrin_alpha_N"/>
</dbReference>
<dbReference type="Gene3D" id="2.130.10.130">
    <property type="entry name" value="Integrin alpha, N-terminal"/>
    <property type="match status" value="2"/>
</dbReference>
<keyword evidence="3" id="KW-1185">Reference proteome</keyword>
<organism evidence="2 3">
    <name type="scientific">Gemmata palustris</name>
    <dbReference type="NCBI Taxonomy" id="2822762"/>
    <lineage>
        <taxon>Bacteria</taxon>
        <taxon>Pseudomonadati</taxon>
        <taxon>Planctomycetota</taxon>
        <taxon>Planctomycetia</taxon>
        <taxon>Gemmatales</taxon>
        <taxon>Gemmataceae</taxon>
        <taxon>Gemmata</taxon>
    </lineage>
</organism>
<evidence type="ECO:0000313" key="3">
    <source>
        <dbReference type="Proteomes" id="UP000676565"/>
    </source>
</evidence>
<comment type="caution">
    <text evidence="2">The sequence shown here is derived from an EMBL/GenBank/DDBJ whole genome shotgun (WGS) entry which is preliminary data.</text>
</comment>
<dbReference type="InterPro" id="IPR013517">
    <property type="entry name" value="FG-GAP"/>
</dbReference>
<dbReference type="InterPro" id="IPR013783">
    <property type="entry name" value="Ig-like_fold"/>
</dbReference>
<accession>A0ABS5BVA0</accession>
<keyword evidence="1" id="KW-0732">Signal</keyword>
<dbReference type="Pfam" id="PF13517">
    <property type="entry name" value="FG-GAP_3"/>
    <property type="match status" value="2"/>
</dbReference>
<protein>
    <submittedName>
        <fullName evidence="2">VCBS repeat-containing protein</fullName>
    </submittedName>
</protein>
<dbReference type="Proteomes" id="UP000676565">
    <property type="component" value="Unassembled WGS sequence"/>
</dbReference>
<dbReference type="EMBL" id="JAGKQQ010000001">
    <property type="protein sequence ID" value="MBP3957648.1"/>
    <property type="molecule type" value="Genomic_DNA"/>
</dbReference>
<dbReference type="Gene3D" id="2.60.40.10">
    <property type="entry name" value="Immunoglobulins"/>
    <property type="match status" value="1"/>
</dbReference>
<dbReference type="SUPFAM" id="SSF69318">
    <property type="entry name" value="Integrin alpha N-terminal domain"/>
    <property type="match status" value="1"/>
</dbReference>
<evidence type="ECO:0000313" key="2">
    <source>
        <dbReference type="EMBL" id="MBP3957648.1"/>
    </source>
</evidence>
<dbReference type="PANTHER" id="PTHR46580:SF2">
    <property type="entry name" value="MAM DOMAIN-CONTAINING PROTEIN"/>
    <property type="match status" value="1"/>
</dbReference>
<reference evidence="2 3" key="1">
    <citation type="submission" date="2021-04" db="EMBL/GenBank/DDBJ databases">
        <authorList>
            <person name="Ivanova A."/>
        </authorList>
    </citation>
    <scope>NUCLEOTIDE SEQUENCE [LARGE SCALE GENOMIC DNA]</scope>
    <source>
        <strain evidence="2 3">G18</strain>
    </source>
</reference>
<gene>
    <name evidence="2" type="ORF">J8F10_20555</name>
</gene>
<sequence>MFGTAEAASYTVVSDTQIVAVAPAHAAGYVDVRIQSGESEVDNNGQTVFFGYGTSANTAADDFAFGNVPLPPPPNAPPVSPIPSGRAPVLSPVVVNAPVGTQVIRVLNPGGSTRTVLTPHPGFVGGIIAAAGDVNGDGVADIVTAATFGGHVKVFDGVSLAELRSFYAFPGYVGAINLATGDITGDGVADLLVAANINGHVKVFDGITGNLAISFLAYAGYSGPIALAAADTNGDGRAELITAADGGPGVHVKALAPDTLALSDSFLATGPGNGTGFSVSAGDLDGDGVAEFLVAQGPRVRVIDSRTRAARADFMAFDAASPARVTVQAAQYDGDPYAELIAIAEMQGRSHVKAFDGPGFGLADSFFADTR</sequence>
<evidence type="ECO:0000256" key="1">
    <source>
        <dbReference type="ARBA" id="ARBA00022729"/>
    </source>
</evidence>
<proteinExistence type="predicted"/>
<name>A0ABS5BVA0_9BACT</name>